<protein>
    <submittedName>
        <fullName evidence="2">Restriction endonuclease</fullName>
    </submittedName>
</protein>
<dbReference type="GO" id="GO:0003677">
    <property type="term" value="F:DNA binding"/>
    <property type="evidence" value="ECO:0007669"/>
    <property type="project" value="InterPro"/>
</dbReference>
<dbReference type="Gene3D" id="3.40.50.300">
    <property type="entry name" value="P-loop containing nucleotide triphosphate hydrolases"/>
    <property type="match status" value="2"/>
</dbReference>
<dbReference type="InterPro" id="IPR027417">
    <property type="entry name" value="P-loop_NTPase"/>
</dbReference>
<dbReference type="InterPro" id="IPR018306">
    <property type="entry name" value="Phage_T5_Orf172_DNA-bd"/>
</dbReference>
<reference evidence="3" key="1">
    <citation type="submission" date="2017-06" db="EMBL/GenBank/DDBJ databases">
        <title>Capnocytophaga spp. assemblies.</title>
        <authorList>
            <person name="Gulvik C.A."/>
        </authorList>
    </citation>
    <scope>NUCLEOTIDE SEQUENCE [LARGE SCALE GENOMIC DNA]</scope>
    <source>
        <strain evidence="3">H4486</strain>
    </source>
</reference>
<dbReference type="GO" id="GO:0004519">
    <property type="term" value="F:endonuclease activity"/>
    <property type="evidence" value="ECO:0007669"/>
    <property type="project" value="UniProtKB-KW"/>
</dbReference>
<dbReference type="GO" id="GO:0016787">
    <property type="term" value="F:hydrolase activity"/>
    <property type="evidence" value="ECO:0007669"/>
    <property type="project" value="InterPro"/>
</dbReference>
<keyword evidence="2" id="KW-0378">Hydrolase</keyword>
<accession>A0A250F6E3</accession>
<name>A0A250F6E3_CAPSP</name>
<organism evidence="2 3">
    <name type="scientific">Capnocytophaga sputigena</name>
    <dbReference type="NCBI Taxonomy" id="1019"/>
    <lineage>
        <taxon>Bacteria</taxon>
        <taxon>Pseudomonadati</taxon>
        <taxon>Bacteroidota</taxon>
        <taxon>Flavobacteriia</taxon>
        <taxon>Flavobacteriales</taxon>
        <taxon>Flavobacteriaceae</taxon>
        <taxon>Capnocytophaga</taxon>
    </lineage>
</organism>
<keyword evidence="2" id="KW-0255">Endonuclease</keyword>
<evidence type="ECO:0000313" key="2">
    <source>
        <dbReference type="EMBL" id="ATA79805.1"/>
    </source>
</evidence>
<dbReference type="EMBL" id="CP022383">
    <property type="protein sequence ID" value="ATA79805.1"/>
    <property type="molecule type" value="Genomic_DNA"/>
</dbReference>
<dbReference type="REBASE" id="218420">
    <property type="entry name" value="CspH4486ORF8975P"/>
</dbReference>
<dbReference type="RefSeq" id="WP_095901667.1">
    <property type="nucleotide sequence ID" value="NZ_CP022383.1"/>
</dbReference>
<dbReference type="SUPFAM" id="SSF52540">
    <property type="entry name" value="P-loop containing nucleoside triphosphate hydrolases"/>
    <property type="match status" value="1"/>
</dbReference>
<gene>
    <name evidence="2" type="ORF">CGC59_08995</name>
</gene>
<proteinExistence type="predicted"/>
<dbReference type="SMART" id="SM00974">
    <property type="entry name" value="T5orf172"/>
    <property type="match status" value="1"/>
</dbReference>
<keyword evidence="2" id="KW-0540">Nuclease</keyword>
<evidence type="ECO:0000313" key="3">
    <source>
        <dbReference type="Proteomes" id="UP000217334"/>
    </source>
</evidence>
<dbReference type="GO" id="GO:0005524">
    <property type="term" value="F:ATP binding"/>
    <property type="evidence" value="ECO:0007669"/>
    <property type="project" value="InterPro"/>
</dbReference>
<dbReference type="InterPro" id="IPR006935">
    <property type="entry name" value="Helicase/UvrB_N"/>
</dbReference>
<evidence type="ECO:0000259" key="1">
    <source>
        <dbReference type="SMART" id="SM00974"/>
    </source>
</evidence>
<dbReference type="Pfam" id="PF10544">
    <property type="entry name" value="T5orf172"/>
    <property type="match status" value="1"/>
</dbReference>
<feature type="domain" description="Bacteriophage T5 Orf172 DNA-binding" evidence="1">
    <location>
        <begin position="12"/>
        <end position="97"/>
    </location>
</feature>
<dbReference type="Proteomes" id="UP000217334">
    <property type="component" value="Chromosome"/>
</dbReference>
<sequence length="818" mass="94981">MNIPRIYAYSDERFPGCLKVGYTTLTAEERVRQQTEAVKIPKQTWRIELDELAIRNDGTFFTDHEIHRGLQRMGVVREKGEWFRCTVGQLKKCITNEKTGQYDTDVNRYHSFPMRPEQQRAVDMTAAFFKNNPPTTGHTPHFLWNAKMRFGKTFAAYQLAKTMGWKHLLVITFKPAVASAWREDLLSHTDFKGWQFVSQSEGDTPPEKIDKQRPYVYFGSFQDLLGKDRATEGIKEQNQWIHQTHWDCVIFDEYHFGAWREKAQDLFGDSKTEIEKQLKKEYEDYQAEAKTIEKEEGNDISFVEDFDEEALPITTNHYLYLSGTPFRALQNGDFLEDQIFSWTYTDEQQAKEQWQGDNNPYLSLPQMQMMLYKLPKEVEEIAEKGEKDEFDLNLFFKAEGKGKNAKFKYETAVQGWLNFIRGQLSTTWENELKTDTPAPMPFAEVQLLNSLQHTFWFLPNVSACDAMENLLNASANIFYQSYKIINCSGTKAGIGEKALDNMRRQIGDPLHTQSITLSCGKLTTGVSVPAWSGIFVLRSLTSPETYFQSIFRVQTPWVLKNPDNTSPNREEIVKTQCYVFDFAPDRALKQIDQYCGQLTMNNEISREKSIEDFIHFLPVLYYDGAILEAINAQKILDIVIAGTTANQLVRRWESNLLVNVDTLTLSRLMNSPEAIAALENIEDFRSLRDDISTMINKSEKVKKAKKEAAEKGVKPDKEISEEEREYKSKRKEIQKRLRKLATRIPYFMYLTDYREETFYDVVRRSEPELFKSVTGLTQEQFELLANLGVFNKGLMNDAVYKFKRYEDSSLAYTEELIQ</sequence>
<dbReference type="Pfam" id="PF04851">
    <property type="entry name" value="ResIII"/>
    <property type="match status" value="1"/>
</dbReference>
<dbReference type="AlphaFoldDB" id="A0A250F6E3"/>